<organism evidence="1 2">
    <name type="scientific">Nocardiopsis lambiniae</name>
    <dbReference type="NCBI Taxonomy" id="3075539"/>
    <lineage>
        <taxon>Bacteria</taxon>
        <taxon>Bacillati</taxon>
        <taxon>Actinomycetota</taxon>
        <taxon>Actinomycetes</taxon>
        <taxon>Streptosporangiales</taxon>
        <taxon>Nocardiopsidaceae</taxon>
        <taxon>Nocardiopsis</taxon>
    </lineage>
</organism>
<name>A0ABU2M2R3_9ACTN</name>
<evidence type="ECO:0000313" key="1">
    <source>
        <dbReference type="EMBL" id="MDT0326941.1"/>
    </source>
</evidence>
<comment type="caution">
    <text evidence="1">The sequence shown here is derived from an EMBL/GenBank/DDBJ whole genome shotgun (WGS) entry which is preliminary data.</text>
</comment>
<evidence type="ECO:0000313" key="2">
    <source>
        <dbReference type="Proteomes" id="UP001183390"/>
    </source>
</evidence>
<proteinExistence type="predicted"/>
<protein>
    <recommendedName>
        <fullName evidence="3">Helix-turn-helix DNA binding domain protein</fullName>
    </recommendedName>
</protein>
<sequence length="82" mass="9471">MTERRTGVVLTPEQERALDLVRPHVDQLQAEFGDRWEIGPCHPWNGTVGRLYAKRRTEAVGELPAVSARTVEELRVKLRERH</sequence>
<dbReference type="EMBL" id="JAVREP010000001">
    <property type="protein sequence ID" value="MDT0326941.1"/>
    <property type="molecule type" value="Genomic_DNA"/>
</dbReference>
<reference evidence="2" key="1">
    <citation type="submission" date="2023-07" db="EMBL/GenBank/DDBJ databases">
        <title>30 novel species of actinomycetes from the DSMZ collection.</title>
        <authorList>
            <person name="Nouioui I."/>
        </authorList>
    </citation>
    <scope>NUCLEOTIDE SEQUENCE [LARGE SCALE GENOMIC DNA]</scope>
    <source>
        <strain evidence="2">DSM 44743</strain>
    </source>
</reference>
<dbReference type="RefSeq" id="WP_311509720.1">
    <property type="nucleotide sequence ID" value="NZ_JAVREP010000001.1"/>
</dbReference>
<gene>
    <name evidence="1" type="ORF">RM479_00760</name>
</gene>
<accession>A0ABU2M2R3</accession>
<keyword evidence="2" id="KW-1185">Reference proteome</keyword>
<dbReference type="Proteomes" id="UP001183390">
    <property type="component" value="Unassembled WGS sequence"/>
</dbReference>
<evidence type="ECO:0008006" key="3">
    <source>
        <dbReference type="Google" id="ProtNLM"/>
    </source>
</evidence>